<organism evidence="4 5">
    <name type="scientific">Chryseobacterium zhengzhouense</name>
    <dbReference type="NCBI Taxonomy" id="1636086"/>
    <lineage>
        <taxon>Bacteria</taxon>
        <taxon>Pseudomonadati</taxon>
        <taxon>Bacteroidota</taxon>
        <taxon>Flavobacteriia</taxon>
        <taxon>Flavobacteriales</taxon>
        <taxon>Weeksellaceae</taxon>
        <taxon>Chryseobacterium group</taxon>
        <taxon>Chryseobacterium</taxon>
    </lineage>
</organism>
<dbReference type="Proteomes" id="UP001596550">
    <property type="component" value="Unassembled WGS sequence"/>
</dbReference>
<feature type="domain" description="DUF6705" evidence="3">
    <location>
        <begin position="7"/>
        <end position="77"/>
    </location>
</feature>
<evidence type="ECO:0000256" key="1">
    <source>
        <dbReference type="SAM" id="Phobius"/>
    </source>
</evidence>
<feature type="signal peptide" evidence="2">
    <location>
        <begin position="1"/>
        <end position="22"/>
    </location>
</feature>
<dbReference type="InterPro" id="IPR046551">
    <property type="entry name" value="DUF6705"/>
</dbReference>
<keyword evidence="1" id="KW-1133">Transmembrane helix</keyword>
<reference evidence="5" key="1">
    <citation type="journal article" date="2019" name="Int. J. Syst. Evol. Microbiol.">
        <title>The Global Catalogue of Microorganisms (GCM) 10K type strain sequencing project: providing services to taxonomists for standard genome sequencing and annotation.</title>
        <authorList>
            <consortium name="The Broad Institute Genomics Platform"/>
            <consortium name="The Broad Institute Genome Sequencing Center for Infectious Disease"/>
            <person name="Wu L."/>
            <person name="Ma J."/>
        </authorList>
    </citation>
    <scope>NUCLEOTIDE SEQUENCE [LARGE SCALE GENOMIC DNA]</scope>
    <source>
        <strain evidence="5">CCUG 54781</strain>
    </source>
</reference>
<keyword evidence="5" id="KW-1185">Reference proteome</keyword>
<accession>A0ABW2M388</accession>
<keyword evidence="1" id="KW-0812">Transmembrane</keyword>
<dbReference type="RefSeq" id="WP_378180885.1">
    <property type="nucleotide sequence ID" value="NZ_JBHTCR010000007.1"/>
</dbReference>
<evidence type="ECO:0000313" key="5">
    <source>
        <dbReference type="Proteomes" id="UP001596550"/>
    </source>
</evidence>
<name>A0ABW2M388_9FLAO</name>
<keyword evidence="1" id="KW-0472">Membrane</keyword>
<gene>
    <name evidence="4" type="ORF">ACFQO9_14945</name>
</gene>
<dbReference type="Pfam" id="PF20448">
    <property type="entry name" value="DUF6705"/>
    <property type="match status" value="1"/>
</dbReference>
<dbReference type="EMBL" id="JBHTCR010000007">
    <property type="protein sequence ID" value="MFC7348013.1"/>
    <property type="molecule type" value="Genomic_DNA"/>
</dbReference>
<protein>
    <submittedName>
        <fullName evidence="4">DUF6705 family protein</fullName>
    </submittedName>
</protein>
<keyword evidence="2" id="KW-0732">Signal</keyword>
<evidence type="ECO:0000256" key="2">
    <source>
        <dbReference type="SAM" id="SignalP"/>
    </source>
</evidence>
<feature type="chain" id="PRO_5047147397" evidence="2">
    <location>
        <begin position="23"/>
        <end position="114"/>
    </location>
</feature>
<feature type="transmembrane region" description="Helical" evidence="1">
    <location>
        <begin position="76"/>
        <end position="93"/>
    </location>
</feature>
<comment type="caution">
    <text evidence="4">The sequence shown here is derived from an EMBL/GenBank/DDBJ whole genome shotgun (WGS) entry which is preliminary data.</text>
</comment>
<evidence type="ECO:0000259" key="3">
    <source>
        <dbReference type="Pfam" id="PF20448"/>
    </source>
</evidence>
<proteinExistence type="predicted"/>
<evidence type="ECO:0000313" key="4">
    <source>
        <dbReference type="EMBL" id="MFC7348013.1"/>
    </source>
</evidence>
<sequence>MKTVLKIASVFMLLLYSVNAYSQNHVPQAGDTIPNPNFDKYVGTWKWEGNGKSFTIIFKKIYGQYPINVNVSGDMLIRRILSFMCFYYLHIFFSKINRKDRACVLKCKNNWRCN</sequence>